<evidence type="ECO:0000256" key="2">
    <source>
        <dbReference type="PROSITE-ProRule" id="PRU00117"/>
    </source>
</evidence>
<dbReference type="GO" id="GO:0003729">
    <property type="term" value="F:mRNA binding"/>
    <property type="evidence" value="ECO:0007669"/>
    <property type="project" value="TreeGrafter"/>
</dbReference>
<dbReference type="AlphaFoldDB" id="A0A0K8VY56"/>
<gene>
    <name evidence="4" type="primary">KHDRBS3_10</name>
    <name evidence="4" type="ORF">c1_g1_i1</name>
</gene>
<reference evidence="4" key="1">
    <citation type="submission" date="2015-06" db="EMBL/GenBank/DDBJ databases">
        <authorList>
            <person name="Hoefler B.C."/>
            <person name="Straight P.D."/>
        </authorList>
    </citation>
    <scope>NUCLEOTIDE SEQUENCE</scope>
</reference>
<dbReference type="SMART" id="SM00322">
    <property type="entry name" value="KH"/>
    <property type="match status" value="1"/>
</dbReference>
<dbReference type="GO" id="GO:0005634">
    <property type="term" value="C:nucleus"/>
    <property type="evidence" value="ECO:0007669"/>
    <property type="project" value="TreeGrafter"/>
</dbReference>
<organism evidence="4">
    <name type="scientific">Bactrocera latifrons</name>
    <name type="common">Malaysian fruit fly</name>
    <name type="synonym">Chaetodacus latifrons</name>
    <dbReference type="NCBI Taxonomy" id="174628"/>
    <lineage>
        <taxon>Eukaryota</taxon>
        <taxon>Metazoa</taxon>
        <taxon>Ecdysozoa</taxon>
        <taxon>Arthropoda</taxon>
        <taxon>Hexapoda</taxon>
        <taxon>Insecta</taxon>
        <taxon>Pterygota</taxon>
        <taxon>Neoptera</taxon>
        <taxon>Endopterygota</taxon>
        <taxon>Diptera</taxon>
        <taxon>Brachycera</taxon>
        <taxon>Muscomorpha</taxon>
        <taxon>Tephritoidea</taxon>
        <taxon>Tephritidae</taxon>
        <taxon>Bactrocera</taxon>
        <taxon>Bactrocera</taxon>
    </lineage>
</organism>
<dbReference type="CDD" id="cd22384">
    <property type="entry name" value="KH-I_KHDRBS"/>
    <property type="match status" value="1"/>
</dbReference>
<dbReference type="PANTHER" id="PTHR11208:SF140">
    <property type="entry name" value="GH05812P-RELATED"/>
    <property type="match status" value="1"/>
</dbReference>
<sequence>MLCVHLANEQTNKKQKMPASIYLAEKGFLKTIKMASNFNEEGPTRKNEEYEGPRINGVAQKFLADLNEERERLGSEFPLCVQVIDEAIERVYTTGRIPGTEYLADVYKQKPMKITQKVFVPVKQYPKFNFTGKLLGPKGNSLRRLHEETQCKIIIKGRGSMRDRNKEEELRQSGDPQHAHLNRDLFIEISTVATPAEAHARIAYALAEIRKYLVPDKNDEVSQEQLRELMEIDPKSAETYSKTVLNKFSTGEGASKFLNLIKHHGASPESLEEQYEEIIEYQPRIPKRTIPTPYIKVPIKRPPTTLIGSGFKRTRETAVKPYKPIYQSIIRKYK</sequence>
<dbReference type="Gene3D" id="3.30.1370.10">
    <property type="entry name" value="K Homology domain, type 1"/>
    <property type="match status" value="1"/>
</dbReference>
<dbReference type="InterPro" id="IPR055256">
    <property type="entry name" value="KH_1_KHDC4/BBP-like"/>
</dbReference>
<evidence type="ECO:0000313" key="4">
    <source>
        <dbReference type="EMBL" id="JAI43761.1"/>
    </source>
</evidence>
<dbReference type="InterPro" id="IPR036612">
    <property type="entry name" value="KH_dom_type_1_sf"/>
</dbReference>
<dbReference type="SUPFAM" id="SSF54791">
    <property type="entry name" value="Eukaryotic type KH-domain (KH-domain type I)"/>
    <property type="match status" value="1"/>
</dbReference>
<name>A0A0K8VY56_BACLA</name>
<accession>A0A0K8VY56</accession>
<evidence type="ECO:0000259" key="3">
    <source>
        <dbReference type="SMART" id="SM00322"/>
    </source>
</evidence>
<dbReference type="InterPro" id="IPR004087">
    <property type="entry name" value="KH_dom"/>
</dbReference>
<dbReference type="EMBL" id="GDHF01008553">
    <property type="protein sequence ID" value="JAI43761.1"/>
    <property type="molecule type" value="Transcribed_RNA"/>
</dbReference>
<dbReference type="OrthoDB" id="6777263at2759"/>
<dbReference type="PANTHER" id="PTHR11208">
    <property type="entry name" value="RNA-BINDING PROTEIN RELATED"/>
    <property type="match status" value="1"/>
</dbReference>
<dbReference type="FunFam" id="3.30.1370.10:FF:000052">
    <property type="entry name" value="Kep1, isoform A"/>
    <property type="match status" value="1"/>
</dbReference>
<dbReference type="Pfam" id="PF22675">
    <property type="entry name" value="KH-I_KHDC4-BBP"/>
    <property type="match status" value="1"/>
</dbReference>
<proteinExistence type="predicted"/>
<dbReference type="InterPro" id="IPR045071">
    <property type="entry name" value="BBP-like"/>
</dbReference>
<protein>
    <submittedName>
        <fullName evidence="4">KH domain-containing, RNA-binding, signal transduction-associated protein 3</fullName>
    </submittedName>
</protein>
<dbReference type="GO" id="GO:0000381">
    <property type="term" value="P:regulation of alternative mRNA splicing, via spliceosome"/>
    <property type="evidence" value="ECO:0007669"/>
    <property type="project" value="TreeGrafter"/>
</dbReference>
<feature type="domain" description="K Homology" evidence="3">
    <location>
        <begin position="112"/>
        <end position="211"/>
    </location>
</feature>
<keyword evidence="1 2" id="KW-0694">RNA-binding</keyword>
<dbReference type="PROSITE" id="PS50084">
    <property type="entry name" value="KH_TYPE_1"/>
    <property type="match status" value="1"/>
</dbReference>
<evidence type="ECO:0000256" key="1">
    <source>
        <dbReference type="ARBA" id="ARBA00022884"/>
    </source>
</evidence>